<dbReference type="PANTHER" id="PTHR22928:SF3">
    <property type="entry name" value="TELOMERE-ASSOCIATED PROTEIN RIF1"/>
    <property type="match status" value="1"/>
</dbReference>
<feature type="compositionally biased region" description="Low complexity" evidence="7">
    <location>
        <begin position="911"/>
        <end position="924"/>
    </location>
</feature>
<dbReference type="InterPro" id="IPR016024">
    <property type="entry name" value="ARM-type_fold"/>
</dbReference>
<proteinExistence type="predicted"/>
<feature type="region of interest" description="Disordered" evidence="7">
    <location>
        <begin position="1046"/>
        <end position="1110"/>
    </location>
</feature>
<gene>
    <name evidence="9" type="ORF">Poli38472_002209</name>
</gene>
<accession>A0A8K1FM28</accession>
<dbReference type="AlphaFoldDB" id="A0A8K1FM28"/>
<keyword evidence="10" id="KW-1185">Reference proteome</keyword>
<dbReference type="GO" id="GO:0000781">
    <property type="term" value="C:chromosome, telomeric region"/>
    <property type="evidence" value="ECO:0007669"/>
    <property type="project" value="UniProtKB-SubCell"/>
</dbReference>
<comment type="subcellular location">
    <subcellularLocation>
        <location evidence="2">Chromosome</location>
        <location evidence="2">Telomere</location>
    </subcellularLocation>
    <subcellularLocation>
        <location evidence="1">Nucleus</location>
    </subcellularLocation>
</comment>
<organism evidence="9 10">
    <name type="scientific">Pythium oligandrum</name>
    <name type="common">Mycoparasitic fungus</name>
    <dbReference type="NCBI Taxonomy" id="41045"/>
    <lineage>
        <taxon>Eukaryota</taxon>
        <taxon>Sar</taxon>
        <taxon>Stramenopiles</taxon>
        <taxon>Oomycota</taxon>
        <taxon>Peronosporomycetes</taxon>
        <taxon>Pythiales</taxon>
        <taxon>Pythiaceae</taxon>
        <taxon>Pythium</taxon>
    </lineage>
</organism>
<evidence type="ECO:0000256" key="3">
    <source>
        <dbReference type="ARBA" id="ARBA00022454"/>
    </source>
</evidence>
<feature type="compositionally biased region" description="Basic and acidic residues" evidence="7">
    <location>
        <begin position="892"/>
        <end position="910"/>
    </location>
</feature>
<dbReference type="Pfam" id="PF12231">
    <property type="entry name" value="Rif1_N"/>
    <property type="match status" value="1"/>
</dbReference>
<evidence type="ECO:0000256" key="2">
    <source>
        <dbReference type="ARBA" id="ARBA00004574"/>
    </source>
</evidence>
<dbReference type="SUPFAM" id="SSF48371">
    <property type="entry name" value="ARM repeat"/>
    <property type="match status" value="1"/>
</dbReference>
<feature type="region of interest" description="Disordered" evidence="7">
    <location>
        <begin position="1126"/>
        <end position="1159"/>
    </location>
</feature>
<feature type="compositionally biased region" description="Polar residues" evidence="7">
    <location>
        <begin position="446"/>
        <end position="456"/>
    </location>
</feature>
<feature type="region of interest" description="Disordered" evidence="7">
    <location>
        <begin position="833"/>
        <end position="853"/>
    </location>
</feature>
<feature type="region of interest" description="Disordered" evidence="7">
    <location>
        <begin position="886"/>
        <end position="955"/>
    </location>
</feature>
<protein>
    <recommendedName>
        <fullName evidence="8">Telomere-associated protein Rif1 N-terminal domain-containing protein</fullName>
    </recommendedName>
</protein>
<evidence type="ECO:0000256" key="7">
    <source>
        <dbReference type="SAM" id="MobiDB-lite"/>
    </source>
</evidence>
<dbReference type="InterPro" id="IPR022031">
    <property type="entry name" value="Rif1_N"/>
</dbReference>
<evidence type="ECO:0000313" key="9">
    <source>
        <dbReference type="EMBL" id="TMW63268.1"/>
    </source>
</evidence>
<dbReference type="GO" id="GO:0000723">
    <property type="term" value="P:telomere maintenance"/>
    <property type="evidence" value="ECO:0007669"/>
    <property type="project" value="TreeGrafter"/>
</dbReference>
<dbReference type="EMBL" id="SPLM01000072">
    <property type="protein sequence ID" value="TMW63268.1"/>
    <property type="molecule type" value="Genomic_DNA"/>
</dbReference>
<sequence length="1244" mass="137700">MTAEEAALARFLEASVLPGFVRTRGREQRIDSYLELNNVLRLEDTEGSVRLFQRHLPALLAEIHRDMEHTTVQDVLHIALRTLSYFMYHKSLAACFTSAQTSQFLTDLIRLLASTQDEATYKLCLWSLTMQNVDTTRYEFLHRIVEALVQAIVNPFKSRAIELQALKGLHLLVLKCPEAMWTTPGVLALWFRPVTSRLSSSDRTTRDHVSKLLQDVASHLPDASGPGGPEQGELVATALRDYALPALQTHMAYERNLDALMLWRLVLQLMRRSLAKDLSTLNELLYVPEMSMRHANPSVRLLSMEAWEHLVSVFEQSDEWIFKKPVVQLLVRPILVCLEEETMVNVLHASLTTWLVIANAVIKAFNAFCHTHERSADAIQQSVAKKWKRWVEEVLKKVVIAALEQEAKHRDVPGKTVIYARFVQAVQDVLGRQRTRRTAPEATHSGIGSSSTLIDGSLQNASTPGRGALTMDLSERDEGLLDDELRERQSSSASNGAVSDGPSPLRLPVLCDALIGLAFILPDVLGSIQRLARMAAATSDSNYKDRLTLVAFSIWDGYCQRLEIAGKREDTKDVTSSSKKLRHRLVRLCLDFAFGVSTAAASASGSSIDSQVSVMQSISLESLTTETPLTPSVVTGGSTPLFGLLWQLQLVHAALSVPKNTDELNGMLVHPKSKLVDHIRNRLDTLTDRIEPCRDVVKYWESGAATSDASRIDLGSKTHSVPCVLLYLLCGVALVLDGELRSNQTARESTVKLFADAATMILAGLPTTEPVNDKFARFIEKSGRLAKGYVADEAQQPSTSEQYPCWLLQLCLERATHSSESEENATMLLQLQQTVPNDNGEPEVNKGDEDVDERTDGSIISISSDPSSASPCLLDDRKAAAAMVTETSITGDNREPDSPERSVVRRREMAPETPTRAKTPTKAPSSALTPAKSSLRNPAAPVMTPSGSNADDKQPFYPDLVDCPDPISQVYRHFPISFRAFFPFYEIKTVGDLSALPASQIQTFGIKDPIATVTKALEEFKTRKNRLKTLSSSPFRSAVQSPLARSPVALTASSSKRIPKRGMPSPSRLLAPLPLESPQRKRARRSIRELSSELDAADESAEIKRDDDGQDNKLWPGVTFCLDIGGGETKITRPGEDSQEPRSPSLLSRTKEEDDEDRDEKLQTYTAKMLQHLNRSVYYMDKLVNEDESVHSDTSLTTDAAKMNMLLADINRAHQLVTRLSGQLQVATERSGKKCARVLEKNGT</sequence>
<feature type="domain" description="Telomere-associated protein Rif1 N-terminal" evidence="8">
    <location>
        <begin position="26"/>
        <end position="345"/>
    </location>
</feature>
<name>A0A8K1FM28_PYTOL</name>
<dbReference type="Proteomes" id="UP000794436">
    <property type="component" value="Unassembled WGS sequence"/>
</dbReference>
<feature type="compositionally biased region" description="Basic and acidic residues" evidence="7">
    <location>
        <begin position="1101"/>
        <end position="1110"/>
    </location>
</feature>
<keyword evidence="6" id="KW-0131">Cell cycle</keyword>
<evidence type="ECO:0000256" key="1">
    <source>
        <dbReference type="ARBA" id="ARBA00004123"/>
    </source>
</evidence>
<evidence type="ECO:0000313" key="10">
    <source>
        <dbReference type="Proteomes" id="UP000794436"/>
    </source>
</evidence>
<feature type="compositionally biased region" description="Basic and acidic residues" evidence="7">
    <location>
        <begin position="1130"/>
        <end position="1140"/>
    </location>
</feature>
<feature type="compositionally biased region" description="Low complexity" evidence="7">
    <location>
        <begin position="1064"/>
        <end position="1077"/>
    </location>
</feature>
<evidence type="ECO:0000259" key="8">
    <source>
        <dbReference type="Pfam" id="PF12231"/>
    </source>
</evidence>
<comment type="caution">
    <text evidence="9">The sequence shown here is derived from an EMBL/GenBank/DDBJ whole genome shotgun (WGS) entry which is preliminary data.</text>
</comment>
<dbReference type="PANTHER" id="PTHR22928">
    <property type="entry name" value="TELOMERE-ASSOCIATED PROTEIN RIF1"/>
    <property type="match status" value="1"/>
</dbReference>
<feature type="region of interest" description="Disordered" evidence="7">
    <location>
        <begin position="433"/>
        <end position="456"/>
    </location>
</feature>
<dbReference type="OrthoDB" id="5399929at2759"/>
<keyword evidence="3" id="KW-0158">Chromosome</keyword>
<reference evidence="9" key="1">
    <citation type="submission" date="2019-03" db="EMBL/GenBank/DDBJ databases">
        <title>Long read genome sequence of the mycoparasitic Pythium oligandrum ATCC 38472 isolated from sugarbeet rhizosphere.</title>
        <authorList>
            <person name="Gaulin E."/>
        </authorList>
    </citation>
    <scope>NUCLEOTIDE SEQUENCE</scope>
    <source>
        <strain evidence="9">ATCC 38472_TT</strain>
    </source>
</reference>
<evidence type="ECO:0000256" key="5">
    <source>
        <dbReference type="ARBA" id="ARBA00023242"/>
    </source>
</evidence>
<feature type="compositionally biased region" description="Polar residues" evidence="7">
    <location>
        <begin position="926"/>
        <end position="936"/>
    </location>
</feature>
<dbReference type="GO" id="GO:0005634">
    <property type="term" value="C:nucleus"/>
    <property type="evidence" value="ECO:0007669"/>
    <property type="project" value="UniProtKB-SubCell"/>
</dbReference>
<evidence type="ECO:0000256" key="6">
    <source>
        <dbReference type="ARBA" id="ARBA00023306"/>
    </source>
</evidence>
<keyword evidence="5" id="KW-0539">Nucleus</keyword>
<keyword evidence="4" id="KW-0779">Telomere</keyword>
<evidence type="ECO:0000256" key="4">
    <source>
        <dbReference type="ARBA" id="ARBA00022895"/>
    </source>
</evidence>